<feature type="region of interest" description="Disordered" evidence="1">
    <location>
        <begin position="167"/>
        <end position="186"/>
    </location>
</feature>
<dbReference type="PANTHER" id="PTHR33164">
    <property type="entry name" value="TRANSCRIPTIONAL REGULATOR, MARR FAMILY"/>
    <property type="match status" value="1"/>
</dbReference>
<dbReference type="PROSITE" id="PS50995">
    <property type="entry name" value="HTH_MARR_2"/>
    <property type="match status" value="1"/>
</dbReference>
<dbReference type="InterPro" id="IPR000835">
    <property type="entry name" value="HTH_MarR-typ"/>
</dbReference>
<gene>
    <name evidence="3" type="ORF">ABT404_33305</name>
</gene>
<comment type="caution">
    <text evidence="3">The sequence shown here is derived from an EMBL/GenBank/DDBJ whole genome shotgun (WGS) entry which is preliminary data.</text>
</comment>
<evidence type="ECO:0000256" key="1">
    <source>
        <dbReference type="SAM" id="MobiDB-lite"/>
    </source>
</evidence>
<dbReference type="InterPro" id="IPR036388">
    <property type="entry name" value="WH-like_DNA-bd_sf"/>
</dbReference>
<dbReference type="SUPFAM" id="SSF46785">
    <property type="entry name" value="Winged helix' DNA-binding domain"/>
    <property type="match status" value="1"/>
</dbReference>
<dbReference type="RefSeq" id="WP_350786294.1">
    <property type="nucleotide sequence ID" value="NZ_JBEPEK010000318.1"/>
</dbReference>
<dbReference type="InterPro" id="IPR036390">
    <property type="entry name" value="WH_DNA-bd_sf"/>
</dbReference>
<evidence type="ECO:0000313" key="4">
    <source>
        <dbReference type="Proteomes" id="UP001474181"/>
    </source>
</evidence>
<accession>A0ABV1X5K9</accession>
<dbReference type="InterPro" id="IPR039422">
    <property type="entry name" value="MarR/SlyA-like"/>
</dbReference>
<dbReference type="PANTHER" id="PTHR33164:SF99">
    <property type="entry name" value="MARR FAMILY REGULATORY PROTEIN"/>
    <property type="match status" value="1"/>
</dbReference>
<feature type="domain" description="HTH marR-type" evidence="2">
    <location>
        <begin position="21"/>
        <end position="157"/>
    </location>
</feature>
<keyword evidence="4" id="KW-1185">Reference proteome</keyword>
<protein>
    <submittedName>
        <fullName evidence="3">MarR family winged helix-turn-helix transcriptional regulator</fullName>
    </submittedName>
</protein>
<evidence type="ECO:0000259" key="2">
    <source>
        <dbReference type="PROSITE" id="PS50995"/>
    </source>
</evidence>
<dbReference type="EMBL" id="JBEPEK010000318">
    <property type="protein sequence ID" value="MER7184288.1"/>
    <property type="molecule type" value="Genomic_DNA"/>
</dbReference>
<proteinExistence type="predicted"/>
<feature type="compositionally biased region" description="Basic and acidic residues" evidence="1">
    <location>
        <begin position="177"/>
        <end position="186"/>
    </location>
</feature>
<dbReference type="SMART" id="SM00347">
    <property type="entry name" value="HTH_MARR"/>
    <property type="match status" value="1"/>
</dbReference>
<evidence type="ECO:0000313" key="3">
    <source>
        <dbReference type="EMBL" id="MER7184288.1"/>
    </source>
</evidence>
<organism evidence="3 4">
    <name type="scientific">Streptomyces hyaluromycini</name>
    <dbReference type="NCBI Taxonomy" id="1377993"/>
    <lineage>
        <taxon>Bacteria</taxon>
        <taxon>Bacillati</taxon>
        <taxon>Actinomycetota</taxon>
        <taxon>Actinomycetes</taxon>
        <taxon>Kitasatosporales</taxon>
        <taxon>Streptomycetaceae</taxon>
        <taxon>Streptomyces</taxon>
    </lineage>
</organism>
<dbReference type="Proteomes" id="UP001474181">
    <property type="component" value="Unassembled WGS sequence"/>
</dbReference>
<dbReference type="Gene3D" id="1.10.10.10">
    <property type="entry name" value="Winged helix-like DNA-binding domain superfamily/Winged helix DNA-binding domain"/>
    <property type="match status" value="1"/>
</dbReference>
<dbReference type="Pfam" id="PF01047">
    <property type="entry name" value="MarR"/>
    <property type="match status" value="1"/>
</dbReference>
<sequence length="186" mass="20451">MSRNANGGAPVPEGGWLDGEQQRAWLAYIRVQLRLTYEMNRQLQSDSDLSLPDYDVLTALSVADGGPMPITVLAAQIGWERSRVSHHVRRMAKRELVSCSLSANDRRVTEVSLTRHGRKVLEAAALGHVELVRRLFFDGLPSELVGPLSQALESVYANIIAQGTLPPPVDWHPPGASDRRRAPGLT</sequence>
<reference evidence="3 4" key="1">
    <citation type="submission" date="2024-06" db="EMBL/GenBank/DDBJ databases">
        <title>The Natural Products Discovery Center: Release of the First 8490 Sequenced Strains for Exploring Actinobacteria Biosynthetic Diversity.</title>
        <authorList>
            <person name="Kalkreuter E."/>
            <person name="Kautsar S.A."/>
            <person name="Yang D."/>
            <person name="Bader C.D."/>
            <person name="Teijaro C.N."/>
            <person name="Fluegel L."/>
            <person name="Davis C.M."/>
            <person name="Simpson J.R."/>
            <person name="Lauterbach L."/>
            <person name="Steele A.D."/>
            <person name="Gui C."/>
            <person name="Meng S."/>
            <person name="Li G."/>
            <person name="Viehrig K."/>
            <person name="Ye F."/>
            <person name="Su P."/>
            <person name="Kiefer A.F."/>
            <person name="Nichols A."/>
            <person name="Cepeda A.J."/>
            <person name="Yan W."/>
            <person name="Fan B."/>
            <person name="Jiang Y."/>
            <person name="Adhikari A."/>
            <person name="Zheng C.-J."/>
            <person name="Schuster L."/>
            <person name="Cowan T.M."/>
            <person name="Smanski M.J."/>
            <person name="Chevrette M.G."/>
            <person name="De Carvalho L.P.S."/>
            <person name="Shen B."/>
        </authorList>
    </citation>
    <scope>NUCLEOTIDE SEQUENCE [LARGE SCALE GENOMIC DNA]</scope>
    <source>
        <strain evidence="3 4">NPDC000234</strain>
    </source>
</reference>
<name>A0ABV1X5K9_9ACTN</name>